<dbReference type="RefSeq" id="WP_083243518.1">
    <property type="nucleotide sequence ID" value="NZ_MDER01000044.1"/>
</dbReference>
<dbReference type="PROSITE" id="PS50928">
    <property type="entry name" value="ABC_TM1"/>
    <property type="match status" value="1"/>
</dbReference>
<dbReference type="PANTHER" id="PTHR43744">
    <property type="entry name" value="ABC TRANSPORTER PERMEASE PROTEIN MG189-RELATED-RELATED"/>
    <property type="match status" value="1"/>
</dbReference>
<dbReference type="CDD" id="cd06261">
    <property type="entry name" value="TM_PBP2"/>
    <property type="match status" value="1"/>
</dbReference>
<comment type="caution">
    <text evidence="9">The sequence shown here is derived from an EMBL/GenBank/DDBJ whole genome shotgun (WGS) entry which is preliminary data.</text>
</comment>
<evidence type="ECO:0000256" key="6">
    <source>
        <dbReference type="ARBA" id="ARBA00023136"/>
    </source>
</evidence>
<dbReference type="InterPro" id="IPR035906">
    <property type="entry name" value="MetI-like_sf"/>
</dbReference>
<dbReference type="SUPFAM" id="SSF161098">
    <property type="entry name" value="MetI-like"/>
    <property type="match status" value="1"/>
</dbReference>
<dbReference type="STRING" id="1886670.PTI45_02594"/>
<feature type="transmembrane region" description="Helical" evidence="7">
    <location>
        <begin position="124"/>
        <end position="144"/>
    </location>
</feature>
<evidence type="ECO:0000313" key="10">
    <source>
        <dbReference type="Proteomes" id="UP000094578"/>
    </source>
</evidence>
<protein>
    <submittedName>
        <fullName evidence="9">Protein LplC</fullName>
    </submittedName>
</protein>
<feature type="transmembrane region" description="Helical" evidence="7">
    <location>
        <begin position="196"/>
        <end position="220"/>
    </location>
</feature>
<keyword evidence="4 7" id="KW-0812">Transmembrane</keyword>
<gene>
    <name evidence="9" type="ORF">PTI45_02594</name>
</gene>
<dbReference type="InterPro" id="IPR000515">
    <property type="entry name" value="MetI-like"/>
</dbReference>
<keyword evidence="2 7" id="KW-0813">Transport</keyword>
<reference evidence="9 10" key="1">
    <citation type="submission" date="2016-08" db="EMBL/GenBank/DDBJ databases">
        <title>Genome sequencing of Paenibacillus sp. TI45-13ar, isolated from Korean traditional nuruk.</title>
        <authorList>
            <person name="Kim S.-J."/>
        </authorList>
    </citation>
    <scope>NUCLEOTIDE SEQUENCE [LARGE SCALE GENOMIC DNA]</scope>
    <source>
        <strain evidence="9 10">TI45-13ar</strain>
    </source>
</reference>
<keyword evidence="10" id="KW-1185">Reference proteome</keyword>
<proteinExistence type="inferred from homology"/>
<evidence type="ECO:0000256" key="4">
    <source>
        <dbReference type="ARBA" id="ARBA00022692"/>
    </source>
</evidence>
<evidence type="ECO:0000259" key="8">
    <source>
        <dbReference type="PROSITE" id="PS50928"/>
    </source>
</evidence>
<dbReference type="Gene3D" id="1.10.3720.10">
    <property type="entry name" value="MetI-like"/>
    <property type="match status" value="1"/>
</dbReference>
<feature type="transmembrane region" description="Helical" evidence="7">
    <location>
        <begin position="88"/>
        <end position="112"/>
    </location>
</feature>
<dbReference type="GO" id="GO:0005886">
    <property type="term" value="C:plasma membrane"/>
    <property type="evidence" value="ECO:0007669"/>
    <property type="project" value="UniProtKB-SubCell"/>
</dbReference>
<evidence type="ECO:0000256" key="3">
    <source>
        <dbReference type="ARBA" id="ARBA00022475"/>
    </source>
</evidence>
<comment type="subcellular location">
    <subcellularLocation>
        <location evidence="1 7">Cell membrane</location>
        <topology evidence="1 7">Multi-pass membrane protein</topology>
    </subcellularLocation>
</comment>
<sequence>MDKLADISKTTAVKAKPASSKGDRIFDIVNITLLSIVVLVCLVPFIHILAISLSSARPIMSGEVSLFPVEWTVEAYVKVFSDMSMIRSLGFTVMLTVIFTILCMAMTIAAGYPLSKSNLKGRGFFMVLIIITMFFSGGIIPEYILVRNLHLLDTMWALILPGLISPFYLIIMISFFRNIPESLEEAAEIDGSSHFYTLWRIILPLSLPVIATLSLFYAVGRWNGFMDTLMYINSPELYPLQLKLYQLIQNNMASELMRNEVVGSAQMMPESLKAASVIFATLPILIVYPWLQRYFVSGVMLGAVKG</sequence>
<dbReference type="AlphaFoldDB" id="A0A1E3L2J3"/>
<accession>A0A1E3L2J3</accession>
<organism evidence="9 10">
    <name type="scientific">Paenibacillus nuruki</name>
    <dbReference type="NCBI Taxonomy" id="1886670"/>
    <lineage>
        <taxon>Bacteria</taxon>
        <taxon>Bacillati</taxon>
        <taxon>Bacillota</taxon>
        <taxon>Bacilli</taxon>
        <taxon>Bacillales</taxon>
        <taxon>Paenibacillaceae</taxon>
        <taxon>Paenibacillus</taxon>
    </lineage>
</organism>
<evidence type="ECO:0000256" key="5">
    <source>
        <dbReference type="ARBA" id="ARBA00022989"/>
    </source>
</evidence>
<keyword evidence="3" id="KW-1003">Cell membrane</keyword>
<dbReference type="PATRIC" id="fig|1886670.3.peg.2639"/>
<evidence type="ECO:0000256" key="1">
    <source>
        <dbReference type="ARBA" id="ARBA00004651"/>
    </source>
</evidence>
<feature type="transmembrane region" description="Helical" evidence="7">
    <location>
        <begin position="28"/>
        <end position="51"/>
    </location>
</feature>
<dbReference type="EMBL" id="MDER01000044">
    <property type="protein sequence ID" value="ODP27956.1"/>
    <property type="molecule type" value="Genomic_DNA"/>
</dbReference>
<keyword evidence="5 7" id="KW-1133">Transmembrane helix</keyword>
<comment type="similarity">
    <text evidence="7">Belongs to the binding-protein-dependent transport system permease family.</text>
</comment>
<evidence type="ECO:0000256" key="7">
    <source>
        <dbReference type="RuleBase" id="RU363032"/>
    </source>
</evidence>
<dbReference type="GO" id="GO:0055085">
    <property type="term" value="P:transmembrane transport"/>
    <property type="evidence" value="ECO:0007669"/>
    <property type="project" value="InterPro"/>
</dbReference>
<feature type="transmembrane region" description="Helical" evidence="7">
    <location>
        <begin position="156"/>
        <end position="176"/>
    </location>
</feature>
<dbReference type="Proteomes" id="UP000094578">
    <property type="component" value="Unassembled WGS sequence"/>
</dbReference>
<dbReference type="PANTHER" id="PTHR43744:SF9">
    <property type="entry name" value="POLYGALACTURONAN_RHAMNOGALACTURONAN TRANSPORT SYSTEM PERMEASE PROTEIN YTCP"/>
    <property type="match status" value="1"/>
</dbReference>
<dbReference type="Pfam" id="PF00528">
    <property type="entry name" value="BPD_transp_1"/>
    <property type="match status" value="1"/>
</dbReference>
<evidence type="ECO:0000313" key="9">
    <source>
        <dbReference type="EMBL" id="ODP27956.1"/>
    </source>
</evidence>
<name>A0A1E3L2J3_9BACL</name>
<keyword evidence="6 7" id="KW-0472">Membrane</keyword>
<feature type="transmembrane region" description="Helical" evidence="7">
    <location>
        <begin position="274"/>
        <end position="291"/>
    </location>
</feature>
<feature type="domain" description="ABC transmembrane type-1" evidence="8">
    <location>
        <begin position="89"/>
        <end position="290"/>
    </location>
</feature>
<evidence type="ECO:0000256" key="2">
    <source>
        <dbReference type="ARBA" id="ARBA00022448"/>
    </source>
</evidence>